<protein>
    <recommendedName>
        <fullName evidence="7">Rhodopsin domain-containing protein</fullName>
    </recommendedName>
</protein>
<feature type="transmembrane region" description="Helical" evidence="6">
    <location>
        <begin position="143"/>
        <end position="163"/>
    </location>
</feature>
<dbReference type="Pfam" id="PF20684">
    <property type="entry name" value="Fung_rhodopsin"/>
    <property type="match status" value="1"/>
</dbReference>
<comment type="similarity">
    <text evidence="5">Belongs to the SAT4 family.</text>
</comment>
<feature type="transmembrane region" description="Helical" evidence="6">
    <location>
        <begin position="105"/>
        <end position="131"/>
    </location>
</feature>
<keyword evidence="2 6" id="KW-0812">Transmembrane</keyword>
<dbReference type="Proteomes" id="UP001283341">
    <property type="component" value="Unassembled WGS sequence"/>
</dbReference>
<evidence type="ECO:0000313" key="9">
    <source>
        <dbReference type="Proteomes" id="UP001283341"/>
    </source>
</evidence>
<evidence type="ECO:0000256" key="5">
    <source>
        <dbReference type="ARBA" id="ARBA00038359"/>
    </source>
</evidence>
<keyword evidence="4 6" id="KW-0472">Membrane</keyword>
<dbReference type="InterPro" id="IPR049326">
    <property type="entry name" value="Rhodopsin_dom_fungi"/>
</dbReference>
<comment type="caution">
    <text evidence="8">The sequence shown here is derived from an EMBL/GenBank/DDBJ whole genome shotgun (WGS) entry which is preliminary data.</text>
</comment>
<evidence type="ECO:0000256" key="4">
    <source>
        <dbReference type="ARBA" id="ARBA00023136"/>
    </source>
</evidence>
<feature type="transmembrane region" description="Helical" evidence="6">
    <location>
        <begin position="225"/>
        <end position="245"/>
    </location>
</feature>
<dbReference type="AlphaFoldDB" id="A0AAE0ME54"/>
<feature type="transmembrane region" description="Helical" evidence="6">
    <location>
        <begin position="26"/>
        <end position="45"/>
    </location>
</feature>
<evidence type="ECO:0000259" key="7">
    <source>
        <dbReference type="Pfam" id="PF20684"/>
    </source>
</evidence>
<dbReference type="PANTHER" id="PTHR33048:SF47">
    <property type="entry name" value="INTEGRAL MEMBRANE PROTEIN-RELATED"/>
    <property type="match status" value="1"/>
</dbReference>
<proteinExistence type="inferred from homology"/>
<evidence type="ECO:0000256" key="2">
    <source>
        <dbReference type="ARBA" id="ARBA00022692"/>
    </source>
</evidence>
<gene>
    <name evidence="8" type="ORF">B0H66DRAFT_609958</name>
</gene>
<dbReference type="InterPro" id="IPR052337">
    <property type="entry name" value="SAT4-like"/>
</dbReference>
<keyword evidence="3 6" id="KW-1133">Transmembrane helix</keyword>
<dbReference type="GO" id="GO:0016020">
    <property type="term" value="C:membrane"/>
    <property type="evidence" value="ECO:0007669"/>
    <property type="project" value="UniProtKB-SubCell"/>
</dbReference>
<comment type="subcellular location">
    <subcellularLocation>
        <location evidence="1">Membrane</location>
        <topology evidence="1">Multi-pass membrane protein</topology>
    </subcellularLocation>
</comment>
<reference evidence="8" key="2">
    <citation type="submission" date="2023-06" db="EMBL/GenBank/DDBJ databases">
        <authorList>
            <consortium name="Lawrence Berkeley National Laboratory"/>
            <person name="Haridas S."/>
            <person name="Hensen N."/>
            <person name="Bonometti L."/>
            <person name="Westerberg I."/>
            <person name="Brannstrom I.O."/>
            <person name="Guillou S."/>
            <person name="Cros-Aarteil S."/>
            <person name="Calhoun S."/>
            <person name="Kuo A."/>
            <person name="Mondo S."/>
            <person name="Pangilinan J."/>
            <person name="Riley R."/>
            <person name="Labutti K."/>
            <person name="Andreopoulos B."/>
            <person name="Lipzen A."/>
            <person name="Chen C."/>
            <person name="Yanf M."/>
            <person name="Daum C."/>
            <person name="Ng V."/>
            <person name="Clum A."/>
            <person name="Steindorff A."/>
            <person name="Ohm R."/>
            <person name="Martin F."/>
            <person name="Silar P."/>
            <person name="Natvig D."/>
            <person name="Lalanne C."/>
            <person name="Gautier V."/>
            <person name="Ament-Velasquez S.L."/>
            <person name="Kruys A."/>
            <person name="Hutchinson M.I."/>
            <person name="Powell A.J."/>
            <person name="Barry K."/>
            <person name="Miller A.N."/>
            <person name="Grigoriev I.V."/>
            <person name="Debuchy R."/>
            <person name="Gladieux P."/>
            <person name="Thoren M.H."/>
            <person name="Johannesson H."/>
        </authorList>
    </citation>
    <scope>NUCLEOTIDE SEQUENCE</scope>
    <source>
        <strain evidence="8">CBS 118394</strain>
    </source>
</reference>
<sequence>MIIPKSNEQPVLSTTGHLMSVEVMKGVIWAGFALCFLAFCSRAYIRYVCFRRLFVEDYLMLFTLGILLGSAIVSQLRLQYVYIMEDVGNGLIPIPATFMLDVPKALVAVFSETVICSIGIYAVKVNFLLFFRRLHGQLTQYLVFWWIVLAITIGCFAVSVAFLEYKCTLSGLDVIFVECTSKADIAREWRNVIMSCSLDAFTDILILCFPISILWGVRVPMRKKIVLGCVFSLTIFTVIVTIIRGTIQYGRIASDFSQSQNIGWVWFWIVIELTTSYLIACLVSFRLLFVRNEKKASGQDQGLRRSPRSNSAKKRVVDSLLDTVRGWEGTSPSHGDFLDCTLPSGRMSVDFTHDGGWAVSEISYPESTKQRTHGTHHHE</sequence>
<evidence type="ECO:0000256" key="6">
    <source>
        <dbReference type="SAM" id="Phobius"/>
    </source>
</evidence>
<accession>A0AAE0ME54</accession>
<keyword evidence="9" id="KW-1185">Reference proteome</keyword>
<feature type="domain" description="Rhodopsin" evidence="7">
    <location>
        <begin position="42"/>
        <end position="290"/>
    </location>
</feature>
<evidence type="ECO:0000313" key="8">
    <source>
        <dbReference type="EMBL" id="KAK3329236.1"/>
    </source>
</evidence>
<dbReference type="PANTHER" id="PTHR33048">
    <property type="entry name" value="PTH11-LIKE INTEGRAL MEMBRANE PROTEIN (AFU_ORTHOLOGUE AFUA_5G11245)"/>
    <property type="match status" value="1"/>
</dbReference>
<dbReference type="EMBL" id="JAUEDM010000001">
    <property type="protein sequence ID" value="KAK3329236.1"/>
    <property type="molecule type" value="Genomic_DNA"/>
</dbReference>
<reference evidence="8" key="1">
    <citation type="journal article" date="2023" name="Mol. Phylogenet. Evol.">
        <title>Genome-scale phylogeny and comparative genomics of the fungal order Sordariales.</title>
        <authorList>
            <person name="Hensen N."/>
            <person name="Bonometti L."/>
            <person name="Westerberg I."/>
            <person name="Brannstrom I.O."/>
            <person name="Guillou S."/>
            <person name="Cros-Aarteil S."/>
            <person name="Calhoun S."/>
            <person name="Haridas S."/>
            <person name="Kuo A."/>
            <person name="Mondo S."/>
            <person name="Pangilinan J."/>
            <person name="Riley R."/>
            <person name="LaButti K."/>
            <person name="Andreopoulos B."/>
            <person name="Lipzen A."/>
            <person name="Chen C."/>
            <person name="Yan M."/>
            <person name="Daum C."/>
            <person name="Ng V."/>
            <person name="Clum A."/>
            <person name="Steindorff A."/>
            <person name="Ohm R.A."/>
            <person name="Martin F."/>
            <person name="Silar P."/>
            <person name="Natvig D.O."/>
            <person name="Lalanne C."/>
            <person name="Gautier V."/>
            <person name="Ament-Velasquez S.L."/>
            <person name="Kruys A."/>
            <person name="Hutchinson M.I."/>
            <person name="Powell A.J."/>
            <person name="Barry K."/>
            <person name="Miller A.N."/>
            <person name="Grigoriev I.V."/>
            <person name="Debuchy R."/>
            <person name="Gladieux P."/>
            <person name="Hiltunen Thoren M."/>
            <person name="Johannesson H."/>
        </authorList>
    </citation>
    <scope>NUCLEOTIDE SEQUENCE</scope>
    <source>
        <strain evidence="8">CBS 118394</strain>
    </source>
</reference>
<feature type="transmembrane region" description="Helical" evidence="6">
    <location>
        <begin position="265"/>
        <end position="289"/>
    </location>
</feature>
<name>A0AAE0ME54_9PEZI</name>
<feature type="transmembrane region" description="Helical" evidence="6">
    <location>
        <begin position="57"/>
        <end position="76"/>
    </location>
</feature>
<feature type="transmembrane region" description="Helical" evidence="6">
    <location>
        <begin position="192"/>
        <end position="213"/>
    </location>
</feature>
<organism evidence="8 9">
    <name type="scientific">Apodospora peruviana</name>
    <dbReference type="NCBI Taxonomy" id="516989"/>
    <lineage>
        <taxon>Eukaryota</taxon>
        <taxon>Fungi</taxon>
        <taxon>Dikarya</taxon>
        <taxon>Ascomycota</taxon>
        <taxon>Pezizomycotina</taxon>
        <taxon>Sordariomycetes</taxon>
        <taxon>Sordariomycetidae</taxon>
        <taxon>Sordariales</taxon>
        <taxon>Lasiosphaeriaceae</taxon>
        <taxon>Apodospora</taxon>
    </lineage>
</organism>
<evidence type="ECO:0000256" key="1">
    <source>
        <dbReference type="ARBA" id="ARBA00004141"/>
    </source>
</evidence>
<evidence type="ECO:0000256" key="3">
    <source>
        <dbReference type="ARBA" id="ARBA00022989"/>
    </source>
</evidence>